<name>G5NHW4_SALET</name>
<comment type="caution">
    <text evidence="7">The sequence shown here is derived from an EMBL/GenBank/DDBJ whole genome shotgun (WGS) entry which is preliminary data.</text>
</comment>
<comment type="subcellular location">
    <subcellularLocation>
        <location evidence="1">Membrane</location>
        <topology evidence="1">Multi-pass membrane protein</topology>
    </subcellularLocation>
</comment>
<keyword evidence="5 6" id="KW-0472">Membrane</keyword>
<sequence length="246" mass="28079">MHPFTSLTLWALAACTTLLLPAQTVLPVYSAAAFLCLLALKSTRRRAKYVAWLMLSLGFGLWLVHGGWLTEWISGQPRDPQRWIYAVTLWLRLLAIVSTSQLWMQYVPVQRFIRALFASRLPPGIAYLFAGPLLVVEQLKRQLTIVHEAQRARAAWRPTSDRARGVPLDEGWYQRLRAMPALIVPLTQNALNDLTIRGAALDMRGFRLHRARTTLWAPKDSMLQRVARYGMVLLILAEAGVWIWLR</sequence>
<keyword evidence="3 6" id="KW-0812">Transmembrane</keyword>
<evidence type="ECO:0000313" key="7">
    <source>
        <dbReference type="EMBL" id="EHC52537.1"/>
    </source>
</evidence>
<dbReference type="InterPro" id="IPR003339">
    <property type="entry name" value="ABC/ECF_trnsptr_transmembrane"/>
</dbReference>
<evidence type="ECO:0000313" key="8">
    <source>
        <dbReference type="Proteomes" id="UP000003532"/>
    </source>
</evidence>
<comment type="similarity">
    <text evidence="2">Belongs to the CbiQ family.</text>
</comment>
<keyword evidence="4 6" id="KW-1133">Transmembrane helix</keyword>
<proteinExistence type="inferred from homology"/>
<reference evidence="7 8" key="1">
    <citation type="journal article" date="2011" name="BMC Genomics">
        <title>Genome sequencing reveals diversification of virulence factor content and possible host adaptation in distinct subpopulations of Salmonella enterica.</title>
        <authorList>
            <person name="den Bakker H.C."/>
            <person name="Moreno Switt A.I."/>
            <person name="Govoni G."/>
            <person name="Cummings C.A."/>
            <person name="Ranieri M.L."/>
            <person name="Degoricija L."/>
            <person name="Hoelzer K."/>
            <person name="Rodriguez-Rivera L.D."/>
            <person name="Brown S."/>
            <person name="Bolchacova E."/>
            <person name="Furtado M.R."/>
            <person name="Wiedmann M."/>
        </authorList>
    </citation>
    <scope>NUCLEOTIDE SEQUENCE [LARGE SCALE GENOMIC DNA]</scope>
    <source>
        <strain evidence="7 8">R8-3668</strain>
    </source>
</reference>
<evidence type="ECO:0000256" key="1">
    <source>
        <dbReference type="ARBA" id="ARBA00004141"/>
    </source>
</evidence>
<dbReference type="GO" id="GO:0005886">
    <property type="term" value="C:plasma membrane"/>
    <property type="evidence" value="ECO:0007669"/>
    <property type="project" value="UniProtKB-ARBA"/>
</dbReference>
<feature type="transmembrane region" description="Helical" evidence="6">
    <location>
        <begin position="49"/>
        <end position="70"/>
    </location>
</feature>
<dbReference type="Proteomes" id="UP000003532">
    <property type="component" value="Unassembled WGS sequence"/>
</dbReference>
<dbReference type="AlphaFoldDB" id="G5NHW4"/>
<feature type="transmembrane region" description="Helical" evidence="6">
    <location>
        <begin position="226"/>
        <end position="245"/>
    </location>
</feature>
<evidence type="ECO:0000256" key="5">
    <source>
        <dbReference type="ARBA" id="ARBA00023136"/>
    </source>
</evidence>
<evidence type="ECO:0000256" key="3">
    <source>
        <dbReference type="ARBA" id="ARBA00022692"/>
    </source>
</evidence>
<accession>G5NHW4</accession>
<evidence type="ECO:0000256" key="6">
    <source>
        <dbReference type="SAM" id="Phobius"/>
    </source>
</evidence>
<dbReference type="CDD" id="cd16914">
    <property type="entry name" value="EcfT"/>
    <property type="match status" value="1"/>
</dbReference>
<evidence type="ECO:0000256" key="2">
    <source>
        <dbReference type="ARBA" id="ARBA00008564"/>
    </source>
</evidence>
<protein>
    <submittedName>
        <fullName evidence="7">ABC-type cobalt transport system permease</fullName>
    </submittedName>
</protein>
<dbReference type="BioCyc" id="SENT913075:G120P-2360-MONOMER"/>
<gene>
    <name evidence="7" type="ORF">LTSEINV_4575</name>
</gene>
<evidence type="ECO:0000256" key="4">
    <source>
        <dbReference type="ARBA" id="ARBA00022989"/>
    </source>
</evidence>
<feature type="transmembrane region" description="Helical" evidence="6">
    <location>
        <begin position="82"/>
        <end position="103"/>
    </location>
</feature>
<organism evidence="7 8">
    <name type="scientific">Salmonella enterica subsp. enterica serovar Inverness str. R8-3668</name>
    <dbReference type="NCBI Taxonomy" id="913075"/>
    <lineage>
        <taxon>Bacteria</taxon>
        <taxon>Pseudomonadati</taxon>
        <taxon>Pseudomonadota</taxon>
        <taxon>Gammaproteobacteria</taxon>
        <taxon>Enterobacterales</taxon>
        <taxon>Enterobacteriaceae</taxon>
        <taxon>Salmonella</taxon>
    </lineage>
</organism>
<dbReference type="PATRIC" id="fig|913075.3.peg.3553"/>
<dbReference type="EMBL" id="AFCO01001498">
    <property type="protein sequence ID" value="EHC52537.1"/>
    <property type="molecule type" value="Genomic_DNA"/>
</dbReference>